<name>A0A4R0RXA9_9APHY</name>
<feature type="region of interest" description="Disordered" evidence="1">
    <location>
        <begin position="252"/>
        <end position="325"/>
    </location>
</feature>
<evidence type="ECO:0000313" key="3">
    <source>
        <dbReference type="EMBL" id="TCD68748.1"/>
    </source>
</evidence>
<organism evidence="3 4">
    <name type="scientific">Steccherinum ochraceum</name>
    <dbReference type="NCBI Taxonomy" id="92696"/>
    <lineage>
        <taxon>Eukaryota</taxon>
        <taxon>Fungi</taxon>
        <taxon>Dikarya</taxon>
        <taxon>Basidiomycota</taxon>
        <taxon>Agaricomycotina</taxon>
        <taxon>Agaricomycetes</taxon>
        <taxon>Polyporales</taxon>
        <taxon>Steccherinaceae</taxon>
        <taxon>Steccherinum</taxon>
    </lineage>
</organism>
<feature type="transmembrane region" description="Helical" evidence="2">
    <location>
        <begin position="91"/>
        <end position="110"/>
    </location>
</feature>
<feature type="transmembrane region" description="Helical" evidence="2">
    <location>
        <begin position="554"/>
        <end position="574"/>
    </location>
</feature>
<dbReference type="Proteomes" id="UP000292702">
    <property type="component" value="Unassembled WGS sequence"/>
</dbReference>
<feature type="transmembrane region" description="Helical" evidence="2">
    <location>
        <begin position="213"/>
        <end position="235"/>
    </location>
</feature>
<dbReference type="STRING" id="92696.A0A4R0RXA9"/>
<feature type="transmembrane region" description="Helical" evidence="2">
    <location>
        <begin position="130"/>
        <end position="149"/>
    </location>
</feature>
<evidence type="ECO:0000256" key="1">
    <source>
        <dbReference type="SAM" id="MobiDB-lite"/>
    </source>
</evidence>
<evidence type="ECO:0000256" key="2">
    <source>
        <dbReference type="SAM" id="Phobius"/>
    </source>
</evidence>
<dbReference type="EMBL" id="RWJN01000058">
    <property type="protein sequence ID" value="TCD68748.1"/>
    <property type="molecule type" value="Genomic_DNA"/>
</dbReference>
<keyword evidence="4" id="KW-1185">Reference proteome</keyword>
<proteinExistence type="predicted"/>
<feature type="transmembrane region" description="Helical" evidence="2">
    <location>
        <begin position="161"/>
        <end position="183"/>
    </location>
</feature>
<feature type="region of interest" description="Disordered" evidence="1">
    <location>
        <begin position="1"/>
        <end position="26"/>
    </location>
</feature>
<protein>
    <submittedName>
        <fullName evidence="3">Uncharacterized protein</fullName>
    </submittedName>
</protein>
<sequence>MHHLSALGPSTTRDRQSAASLLPPPTTTPGFTAARELLDALSLLTGVTALPCVQSGHAELWIEGYMVLIVIMCWVVASVFALATEEIWLSLLHSAANTVLQGIFCIGLIWRMDPFMMPQSFCTTQAILLHTSWACMAGVGAAITILTASRVLHRSSILPRLVPYATLLRLLFGVGFPCMVLIAQTVAIHELNAARPVDGIACDASFPSWVRVLGYAGATLILAIPSFILSLITAAQVTRSRSTLKFQYQETHHQFPPSDDGLTHLPTRRSKRRSYRDSGSPLRTPEPPPLPPPSTDEPLDSSTRTVYAIPNGPDSSSTVVDPPRRARVVAGRTRYHLPYDWIETRYSPDDLQDAYENKDLRHSPTTERSQTTEPSTIQFASPSEFGDARGSMSRVTTPALSAVDIEKDSIRLHVYTGFSSDGQLFLDQDDAISGSLRWTRRSNDSSGRKSELVFAKYDEEDTEVGLNTVAYEERGLPLFKREYNSRDHLQKDALNLRGPASRQTEPHSQSSAQIWLTLAFQMSSSGTQILAAISSLIDIGSRATTPSPFGTQHVALLLAAWSPFLIFAVGKVVWGRSGKV</sequence>
<feature type="transmembrane region" description="Helical" evidence="2">
    <location>
        <begin position="65"/>
        <end position="84"/>
    </location>
</feature>
<reference evidence="3 4" key="1">
    <citation type="submission" date="2018-11" db="EMBL/GenBank/DDBJ databases">
        <title>Genome assembly of Steccherinum ochraceum LE-BIN_3174, the white-rot fungus of the Steccherinaceae family (The Residual Polyporoid clade, Polyporales, Basidiomycota).</title>
        <authorList>
            <person name="Fedorova T.V."/>
            <person name="Glazunova O.A."/>
            <person name="Landesman E.O."/>
            <person name="Moiseenko K.V."/>
            <person name="Psurtseva N.V."/>
            <person name="Savinova O.S."/>
            <person name="Shakhova N.V."/>
            <person name="Tyazhelova T.V."/>
            <person name="Vasina D.V."/>
        </authorList>
    </citation>
    <scope>NUCLEOTIDE SEQUENCE [LARGE SCALE GENOMIC DNA]</scope>
    <source>
        <strain evidence="3 4">LE-BIN_3174</strain>
    </source>
</reference>
<evidence type="ECO:0000313" key="4">
    <source>
        <dbReference type="Proteomes" id="UP000292702"/>
    </source>
</evidence>
<keyword evidence="2" id="KW-0812">Transmembrane</keyword>
<comment type="caution">
    <text evidence="3">The sequence shown here is derived from an EMBL/GenBank/DDBJ whole genome shotgun (WGS) entry which is preliminary data.</text>
</comment>
<dbReference type="AlphaFoldDB" id="A0A4R0RXA9"/>
<gene>
    <name evidence="3" type="ORF">EIP91_009894</name>
</gene>
<feature type="transmembrane region" description="Helical" evidence="2">
    <location>
        <begin position="514"/>
        <end position="534"/>
    </location>
</feature>
<dbReference type="OrthoDB" id="3256745at2759"/>
<feature type="compositionally biased region" description="Pro residues" evidence="1">
    <location>
        <begin position="284"/>
        <end position="295"/>
    </location>
</feature>
<accession>A0A4R0RXA9</accession>
<keyword evidence="2" id="KW-1133">Transmembrane helix</keyword>
<keyword evidence="2" id="KW-0472">Membrane</keyword>
<feature type="compositionally biased region" description="Polar residues" evidence="1">
    <location>
        <begin position="366"/>
        <end position="381"/>
    </location>
</feature>
<feature type="region of interest" description="Disordered" evidence="1">
    <location>
        <begin position="361"/>
        <end position="392"/>
    </location>
</feature>